<dbReference type="PANTHER" id="PTHR12197">
    <property type="entry name" value="HISTONE-LYSINE N-METHYLTRANSFERASE SMYD"/>
    <property type="match status" value="1"/>
</dbReference>
<evidence type="ECO:0000313" key="3">
    <source>
        <dbReference type="EMBL" id="KAA0150862.1"/>
    </source>
</evidence>
<dbReference type="CDD" id="cd20071">
    <property type="entry name" value="SET_SMYD"/>
    <property type="match status" value="1"/>
</dbReference>
<evidence type="ECO:0000313" key="4">
    <source>
        <dbReference type="Proteomes" id="UP000323011"/>
    </source>
</evidence>
<feature type="compositionally biased region" description="Low complexity" evidence="1">
    <location>
        <begin position="264"/>
        <end position="284"/>
    </location>
</feature>
<comment type="caution">
    <text evidence="3">The sequence shown here is derived from an EMBL/GenBank/DDBJ whole genome shotgun (WGS) entry which is preliminary data.</text>
</comment>
<dbReference type="PROSITE" id="PS50280">
    <property type="entry name" value="SET"/>
    <property type="match status" value="1"/>
</dbReference>
<dbReference type="EMBL" id="VLTN01000031">
    <property type="protein sequence ID" value="KAA0150862.1"/>
    <property type="molecule type" value="Genomic_DNA"/>
</dbReference>
<evidence type="ECO:0000256" key="1">
    <source>
        <dbReference type="SAM" id="MobiDB-lite"/>
    </source>
</evidence>
<dbReference type="AlphaFoldDB" id="A0A5A8CD11"/>
<feature type="region of interest" description="Disordered" evidence="1">
    <location>
        <begin position="415"/>
        <end position="444"/>
    </location>
</feature>
<accession>A0A5A8CD11</accession>
<organism evidence="3 4">
    <name type="scientific">Cafeteria roenbergensis</name>
    <name type="common">Marine flagellate</name>
    <dbReference type="NCBI Taxonomy" id="33653"/>
    <lineage>
        <taxon>Eukaryota</taxon>
        <taxon>Sar</taxon>
        <taxon>Stramenopiles</taxon>
        <taxon>Bigyra</taxon>
        <taxon>Opalozoa</taxon>
        <taxon>Bicosoecida</taxon>
        <taxon>Cafeteriaceae</taxon>
        <taxon>Cafeteria</taxon>
    </lineage>
</organism>
<sequence>MGAISVGRAVSLVEELREEAAADPDTTGEERSLLERLASATAAAQQEIGVGGSVAMDEDEAVGAGLEAADLDADEMDTLGRLVARLRQRRGERRVEAIQAMHGAVLAVAGLEPSYEDGPRQVGLRATRFLGRGHAVLREAALAFAPPVAHVKELVASTGAGKPAPADGAMCPWCLGDRSDDGGACPESLSGRSCRADLPVFSPELRAALEVLVDESRGGAALLPLLVGRLALMMAGRVEKPLGPLETAPLGGSLDDDGDRDQGDGPAASDASPAAADPGTAPASEQPEHGLPADTWRELAALSPLGAMLGFAPGAALPSDVGGSGSGGRVSLRAALACLQALPGDAWPAEARPFLAREAALVSDALRLAGVAPAVEGQEGSQWTELDHLAVAGVARLSAFDFATPLPRPTVRLPSVSAAMGGPLEPETAEGRPAGPADRQQEDEALTATSQRLGRALFPATVSLLNHSCRPNCALVFEAGPVAKLVALTDVLPGQELTISYIDAERMSEQERYRRLQLHHAFSCSCGGECDLGPASQSAGGHEAMASAVPAGTTVQ</sequence>
<name>A0A5A8CD11_CAFRO</name>
<keyword evidence="4" id="KW-1185">Reference proteome</keyword>
<dbReference type="Gene3D" id="2.170.270.10">
    <property type="entry name" value="SET domain"/>
    <property type="match status" value="1"/>
</dbReference>
<feature type="domain" description="SET" evidence="2">
    <location>
        <begin position="109"/>
        <end position="502"/>
    </location>
</feature>
<dbReference type="Pfam" id="PF00856">
    <property type="entry name" value="SET"/>
    <property type="match status" value="1"/>
</dbReference>
<feature type="region of interest" description="Disordered" evidence="1">
    <location>
        <begin position="537"/>
        <end position="556"/>
    </location>
</feature>
<dbReference type="SUPFAM" id="SSF82199">
    <property type="entry name" value="SET domain"/>
    <property type="match status" value="1"/>
</dbReference>
<dbReference type="InterPro" id="IPR046341">
    <property type="entry name" value="SET_dom_sf"/>
</dbReference>
<reference evidence="3 4" key="1">
    <citation type="submission" date="2019-07" db="EMBL/GenBank/DDBJ databases">
        <title>Genomes of Cafeteria roenbergensis.</title>
        <authorList>
            <person name="Fischer M.G."/>
            <person name="Hackl T."/>
            <person name="Roman M."/>
        </authorList>
    </citation>
    <scope>NUCLEOTIDE SEQUENCE [LARGE SCALE GENOMIC DNA]</scope>
    <source>
        <strain evidence="3 4">BVI</strain>
    </source>
</reference>
<proteinExistence type="predicted"/>
<dbReference type="InterPro" id="IPR050869">
    <property type="entry name" value="H3K4_H4K5_MeTrfase"/>
</dbReference>
<gene>
    <name evidence="3" type="ORF">FNF29_04976</name>
</gene>
<dbReference type="InterPro" id="IPR001214">
    <property type="entry name" value="SET_dom"/>
</dbReference>
<evidence type="ECO:0000259" key="2">
    <source>
        <dbReference type="PROSITE" id="PS50280"/>
    </source>
</evidence>
<protein>
    <recommendedName>
        <fullName evidence="2">SET domain-containing protein</fullName>
    </recommendedName>
</protein>
<dbReference type="Proteomes" id="UP000323011">
    <property type="component" value="Unassembled WGS sequence"/>
</dbReference>
<feature type="region of interest" description="Disordered" evidence="1">
    <location>
        <begin position="242"/>
        <end position="290"/>
    </location>
</feature>